<accession>A0A6B2LDG6</accession>
<dbReference type="Pfam" id="PF08613">
    <property type="entry name" value="Cyclin"/>
    <property type="match status" value="1"/>
</dbReference>
<evidence type="ECO:0008006" key="3">
    <source>
        <dbReference type="Google" id="ProtNLM"/>
    </source>
</evidence>
<dbReference type="InterPro" id="IPR013922">
    <property type="entry name" value="Cyclin_PHO80-like"/>
</dbReference>
<feature type="compositionally biased region" description="Polar residues" evidence="1">
    <location>
        <begin position="216"/>
        <end position="234"/>
    </location>
</feature>
<dbReference type="SUPFAM" id="SSF47954">
    <property type="entry name" value="Cyclin-like"/>
    <property type="match status" value="1"/>
</dbReference>
<feature type="region of interest" description="Disordered" evidence="1">
    <location>
        <begin position="215"/>
        <end position="236"/>
    </location>
</feature>
<dbReference type="InterPro" id="IPR036915">
    <property type="entry name" value="Cyclin-like_sf"/>
</dbReference>
<dbReference type="Gene3D" id="1.10.472.10">
    <property type="entry name" value="Cyclin-like"/>
    <property type="match status" value="1"/>
</dbReference>
<organism evidence="2">
    <name type="scientific">Arcella intermedia</name>
    <dbReference type="NCBI Taxonomy" id="1963864"/>
    <lineage>
        <taxon>Eukaryota</taxon>
        <taxon>Amoebozoa</taxon>
        <taxon>Tubulinea</taxon>
        <taxon>Elardia</taxon>
        <taxon>Arcellinida</taxon>
        <taxon>Sphaerothecina</taxon>
        <taxon>Arcellidae</taxon>
        <taxon>Arcella</taxon>
    </lineage>
</organism>
<reference evidence="2" key="1">
    <citation type="journal article" date="2020" name="J. Eukaryot. Microbiol.">
        <title>De novo Sequencing, Assembly and Annotation of the Transcriptome for the Free-Living Testate Amoeba Arcella intermedia.</title>
        <authorList>
            <person name="Ribeiro G.M."/>
            <person name="Porfirio-Sousa A.L."/>
            <person name="Maurer-Alcala X.X."/>
            <person name="Katz L.A."/>
            <person name="Lahr D.J.G."/>
        </authorList>
    </citation>
    <scope>NUCLEOTIDE SEQUENCE</scope>
</reference>
<proteinExistence type="predicted"/>
<evidence type="ECO:0000256" key="1">
    <source>
        <dbReference type="SAM" id="MobiDB-lite"/>
    </source>
</evidence>
<dbReference type="PANTHER" id="PTHR14248">
    <property type="entry name" value="CYCLIN Y, ISOFORM A"/>
    <property type="match status" value="1"/>
</dbReference>
<dbReference type="GO" id="GO:0019901">
    <property type="term" value="F:protein kinase binding"/>
    <property type="evidence" value="ECO:0007669"/>
    <property type="project" value="InterPro"/>
</dbReference>
<name>A0A6B2LDG6_9EUKA</name>
<sequence length="266" mass="30594">MSTPNVKRRANTTWSMFIGNTMDTPNKDQIIDCVAQSIYFAISLHAKEKSSVVMEIFDERKHPLTHQRRSYTKLPKLAEIKQFVAFMFVKQNLAAQVGIMAIHYVDQLINKTGLLVTAWNWRRVLLAALLVADKFWEEDVVCNSDYCNRYFPGLTVDDLNQLEREFLMALDFKLVLKTSVYAEYYFALRSITGKKFFPSKPLDKETAMKLEMKQAPQLSSLPKRTRSISVGNHKTIQKSEEKVALSLEQVSQRLINRNSQSSSNSL</sequence>
<protein>
    <recommendedName>
        <fullName evidence="3">Cyclin-like domain-containing protein</fullName>
    </recommendedName>
</protein>
<dbReference type="AlphaFoldDB" id="A0A6B2LDG6"/>
<dbReference type="EMBL" id="GIBP01006124">
    <property type="protein sequence ID" value="NDV35093.1"/>
    <property type="molecule type" value="Transcribed_RNA"/>
</dbReference>
<evidence type="ECO:0000313" key="2">
    <source>
        <dbReference type="EMBL" id="NDV35093.1"/>
    </source>
</evidence>